<dbReference type="SUPFAM" id="SSF46785">
    <property type="entry name" value="Winged helix' DNA-binding domain"/>
    <property type="match status" value="1"/>
</dbReference>
<dbReference type="InterPro" id="IPR036388">
    <property type="entry name" value="WH-like_DNA-bd_sf"/>
</dbReference>
<reference evidence="5" key="2">
    <citation type="submission" date="2020-09" db="EMBL/GenBank/DDBJ databases">
        <authorList>
            <person name="Sun Q."/>
            <person name="Zhou Y."/>
        </authorList>
    </citation>
    <scope>NUCLEOTIDE SEQUENCE</scope>
    <source>
        <strain evidence="5">CGMCC 4.7308</strain>
    </source>
</reference>
<protein>
    <submittedName>
        <fullName evidence="5">GntR family transcriptional regulator</fullName>
    </submittedName>
</protein>
<evidence type="ECO:0000256" key="2">
    <source>
        <dbReference type="ARBA" id="ARBA00023125"/>
    </source>
</evidence>
<evidence type="ECO:0000313" key="6">
    <source>
        <dbReference type="Proteomes" id="UP000655208"/>
    </source>
</evidence>
<dbReference type="Pfam" id="PF00392">
    <property type="entry name" value="GntR"/>
    <property type="match status" value="1"/>
</dbReference>
<evidence type="ECO:0000256" key="1">
    <source>
        <dbReference type="ARBA" id="ARBA00023015"/>
    </source>
</evidence>
<proteinExistence type="predicted"/>
<dbReference type="GO" id="GO:0003677">
    <property type="term" value="F:DNA binding"/>
    <property type="evidence" value="ECO:0007669"/>
    <property type="project" value="UniProtKB-KW"/>
</dbReference>
<keyword evidence="1" id="KW-0805">Transcription regulation</keyword>
<comment type="caution">
    <text evidence="5">The sequence shown here is derived from an EMBL/GenBank/DDBJ whole genome shotgun (WGS) entry which is preliminary data.</text>
</comment>
<evidence type="ECO:0000256" key="3">
    <source>
        <dbReference type="ARBA" id="ARBA00023163"/>
    </source>
</evidence>
<dbReference type="InterPro" id="IPR011711">
    <property type="entry name" value="GntR_C"/>
</dbReference>
<dbReference type="SMART" id="SM00895">
    <property type="entry name" value="FCD"/>
    <property type="match status" value="1"/>
</dbReference>
<dbReference type="SUPFAM" id="SSF48008">
    <property type="entry name" value="GntR ligand-binding domain-like"/>
    <property type="match status" value="1"/>
</dbReference>
<reference evidence="5" key="1">
    <citation type="journal article" date="2014" name="Int. J. Syst. Evol. Microbiol.">
        <title>Complete genome sequence of Corynebacterium casei LMG S-19264T (=DSM 44701T), isolated from a smear-ripened cheese.</title>
        <authorList>
            <consortium name="US DOE Joint Genome Institute (JGI-PGF)"/>
            <person name="Walter F."/>
            <person name="Albersmeier A."/>
            <person name="Kalinowski J."/>
            <person name="Ruckert C."/>
        </authorList>
    </citation>
    <scope>NUCLEOTIDE SEQUENCE</scope>
    <source>
        <strain evidence="5">CGMCC 4.7308</strain>
    </source>
</reference>
<dbReference type="AlphaFoldDB" id="A0A917SW35"/>
<dbReference type="RefSeq" id="WP_188941283.1">
    <property type="nucleotide sequence ID" value="NZ_BMNA01000003.1"/>
</dbReference>
<dbReference type="InterPro" id="IPR036390">
    <property type="entry name" value="WH_DNA-bd_sf"/>
</dbReference>
<dbReference type="GO" id="GO:0003700">
    <property type="term" value="F:DNA-binding transcription factor activity"/>
    <property type="evidence" value="ECO:0007669"/>
    <property type="project" value="InterPro"/>
</dbReference>
<feature type="domain" description="HTH gntR-type" evidence="4">
    <location>
        <begin position="29"/>
        <end position="96"/>
    </location>
</feature>
<dbReference type="PROSITE" id="PS50949">
    <property type="entry name" value="HTH_GNTR"/>
    <property type="match status" value="1"/>
</dbReference>
<dbReference type="Gene3D" id="1.20.120.530">
    <property type="entry name" value="GntR ligand-binding domain-like"/>
    <property type="match status" value="1"/>
</dbReference>
<keyword evidence="2" id="KW-0238">DNA-binding</keyword>
<dbReference type="EMBL" id="BMNA01000003">
    <property type="protein sequence ID" value="GGL99429.1"/>
    <property type="molecule type" value="Genomic_DNA"/>
</dbReference>
<dbReference type="InterPro" id="IPR000524">
    <property type="entry name" value="Tscrpt_reg_HTH_GntR"/>
</dbReference>
<gene>
    <name evidence="5" type="ORF">GCM10011594_19270</name>
</gene>
<dbReference type="InterPro" id="IPR008920">
    <property type="entry name" value="TF_FadR/GntR_C"/>
</dbReference>
<dbReference type="Pfam" id="PF07729">
    <property type="entry name" value="FCD"/>
    <property type="match status" value="1"/>
</dbReference>
<accession>A0A917SW35</accession>
<dbReference type="Proteomes" id="UP000655208">
    <property type="component" value="Unassembled WGS sequence"/>
</dbReference>
<dbReference type="SMART" id="SM00345">
    <property type="entry name" value="HTH_GNTR"/>
    <property type="match status" value="1"/>
</dbReference>
<evidence type="ECO:0000313" key="5">
    <source>
        <dbReference type="EMBL" id="GGL99429.1"/>
    </source>
</evidence>
<sequence>MPAHRAAPAVADRSRSAPGRLLDAAAPRVSLGDVVAERLREAILSDELKPGQPLREEDISERLRVSRGPVRDAFIILEREGLVSRESHRGAKVVELSLDDLGEVYSLRLSIEELAVRLAIRRGDAADLDAVDASLSDLRSGLRRRLTEQEAARLDVEFHDAIFRAAHHERLYASWRAIRMQVYWFLCSRNIANADWRVATVGGHQEILDLIRGGKERPATAAIRFHITSAYTRIINQLTAEDPAGPDAAEIVQVAKSFLLT</sequence>
<dbReference type="Gene3D" id="1.10.10.10">
    <property type="entry name" value="Winged helix-like DNA-binding domain superfamily/Winged helix DNA-binding domain"/>
    <property type="match status" value="1"/>
</dbReference>
<organism evidence="5 6">
    <name type="scientific">Nakamurella endophytica</name>
    <dbReference type="NCBI Taxonomy" id="1748367"/>
    <lineage>
        <taxon>Bacteria</taxon>
        <taxon>Bacillati</taxon>
        <taxon>Actinomycetota</taxon>
        <taxon>Actinomycetes</taxon>
        <taxon>Nakamurellales</taxon>
        <taxon>Nakamurellaceae</taxon>
        <taxon>Nakamurella</taxon>
    </lineage>
</organism>
<dbReference type="PANTHER" id="PTHR43537:SF24">
    <property type="entry name" value="GLUCONATE OPERON TRANSCRIPTIONAL REPRESSOR"/>
    <property type="match status" value="1"/>
</dbReference>
<evidence type="ECO:0000259" key="4">
    <source>
        <dbReference type="PROSITE" id="PS50949"/>
    </source>
</evidence>
<keyword evidence="6" id="KW-1185">Reference proteome</keyword>
<keyword evidence="3" id="KW-0804">Transcription</keyword>
<name>A0A917SW35_9ACTN</name>
<dbReference type="CDD" id="cd07377">
    <property type="entry name" value="WHTH_GntR"/>
    <property type="match status" value="1"/>
</dbReference>
<dbReference type="PANTHER" id="PTHR43537">
    <property type="entry name" value="TRANSCRIPTIONAL REGULATOR, GNTR FAMILY"/>
    <property type="match status" value="1"/>
</dbReference>